<reference evidence="3" key="3">
    <citation type="submission" date="2020-06" db="EMBL/GenBank/DDBJ databases">
        <title>Helianthus annuus Genome sequencing and assembly Release 2.</title>
        <authorList>
            <person name="Gouzy J."/>
            <person name="Langlade N."/>
            <person name="Munos S."/>
        </authorList>
    </citation>
    <scope>NUCLEOTIDE SEQUENCE</scope>
    <source>
        <tissue evidence="3">Leaves</tissue>
    </source>
</reference>
<proteinExistence type="predicted"/>
<evidence type="ECO:0000256" key="2">
    <source>
        <dbReference type="PROSITE-ProRule" id="PRU00708"/>
    </source>
</evidence>
<keyword evidence="1" id="KW-0677">Repeat</keyword>
<reference evidence="4" key="2">
    <citation type="submission" date="2017-02" db="EMBL/GenBank/DDBJ databases">
        <title>Sunflower complete genome.</title>
        <authorList>
            <person name="Langlade N."/>
            <person name="Munos S."/>
        </authorList>
    </citation>
    <scope>NUCLEOTIDE SEQUENCE [LARGE SCALE GENOMIC DNA]</scope>
    <source>
        <tissue evidence="4">Leaves</tissue>
    </source>
</reference>
<name>A0A251USU5_HELAN</name>
<dbReference type="AlphaFoldDB" id="A0A251USU5"/>
<dbReference type="InParanoid" id="A0A251USU5"/>
<dbReference type="Proteomes" id="UP000215914">
    <property type="component" value="Chromosome 5"/>
</dbReference>
<dbReference type="Gene3D" id="1.25.40.10">
    <property type="entry name" value="Tetratricopeptide repeat domain"/>
    <property type="match status" value="1"/>
</dbReference>
<accession>A0A251USU5</accession>
<feature type="repeat" description="PPR" evidence="2">
    <location>
        <begin position="29"/>
        <end position="63"/>
    </location>
</feature>
<evidence type="ECO:0000256" key="1">
    <source>
        <dbReference type="ARBA" id="ARBA00022737"/>
    </source>
</evidence>
<dbReference type="PROSITE" id="PS51375">
    <property type="entry name" value="PPR"/>
    <property type="match status" value="1"/>
</dbReference>
<sequence length="83" mass="9453">MIFGMMLNGKSESDIGLFMMLESNGLKPDLATWNIMINGLLNVGKPDEAFLIFRKMHLIGALLKYYARSISLLHRRCEGQQHI</sequence>
<dbReference type="EMBL" id="MNCJ02000320">
    <property type="protein sequence ID" value="KAF5805978.1"/>
    <property type="molecule type" value="Genomic_DNA"/>
</dbReference>
<protein>
    <submittedName>
        <fullName evidence="4">Putative pentatricopeptide repeat protein</fullName>
    </submittedName>
    <submittedName>
        <fullName evidence="3">Tetratricopeptide-like helical domain superfamily</fullName>
    </submittedName>
</protein>
<evidence type="ECO:0000313" key="4">
    <source>
        <dbReference type="EMBL" id="OTG25391.1"/>
    </source>
</evidence>
<dbReference type="Pfam" id="PF12854">
    <property type="entry name" value="PPR_1"/>
    <property type="match status" value="1"/>
</dbReference>
<organism evidence="4 5">
    <name type="scientific">Helianthus annuus</name>
    <name type="common">Common sunflower</name>
    <dbReference type="NCBI Taxonomy" id="4232"/>
    <lineage>
        <taxon>Eukaryota</taxon>
        <taxon>Viridiplantae</taxon>
        <taxon>Streptophyta</taxon>
        <taxon>Embryophyta</taxon>
        <taxon>Tracheophyta</taxon>
        <taxon>Spermatophyta</taxon>
        <taxon>Magnoliopsida</taxon>
        <taxon>eudicotyledons</taxon>
        <taxon>Gunneridae</taxon>
        <taxon>Pentapetalae</taxon>
        <taxon>asterids</taxon>
        <taxon>campanulids</taxon>
        <taxon>Asterales</taxon>
        <taxon>Asteraceae</taxon>
        <taxon>Asteroideae</taxon>
        <taxon>Heliantheae alliance</taxon>
        <taxon>Heliantheae</taxon>
        <taxon>Helianthus</taxon>
    </lineage>
</organism>
<dbReference type="Gramene" id="mRNA:HanXRQr2_Chr05g0215781">
    <property type="protein sequence ID" value="mRNA:HanXRQr2_Chr05g0215781"/>
    <property type="gene ID" value="HanXRQr2_Chr05g0215781"/>
</dbReference>
<dbReference type="InterPro" id="IPR002885">
    <property type="entry name" value="PPR_rpt"/>
</dbReference>
<keyword evidence="5" id="KW-1185">Reference proteome</keyword>
<reference evidence="3 5" key="1">
    <citation type="journal article" date="2017" name="Nature">
        <title>The sunflower genome provides insights into oil metabolism, flowering and Asterid evolution.</title>
        <authorList>
            <person name="Badouin H."/>
            <person name="Gouzy J."/>
            <person name="Grassa C.J."/>
            <person name="Murat F."/>
            <person name="Staton S.E."/>
            <person name="Cottret L."/>
            <person name="Lelandais-Briere C."/>
            <person name="Owens G.L."/>
            <person name="Carrere S."/>
            <person name="Mayjonade B."/>
            <person name="Legrand L."/>
            <person name="Gill N."/>
            <person name="Kane N.C."/>
            <person name="Bowers J.E."/>
            <person name="Hubner S."/>
            <person name="Bellec A."/>
            <person name="Berard A."/>
            <person name="Berges H."/>
            <person name="Blanchet N."/>
            <person name="Boniface M.C."/>
            <person name="Brunel D."/>
            <person name="Catrice O."/>
            <person name="Chaidir N."/>
            <person name="Claudel C."/>
            <person name="Donnadieu C."/>
            <person name="Faraut T."/>
            <person name="Fievet G."/>
            <person name="Helmstetter N."/>
            <person name="King M."/>
            <person name="Knapp S.J."/>
            <person name="Lai Z."/>
            <person name="Le Paslier M.C."/>
            <person name="Lippi Y."/>
            <person name="Lorenzon L."/>
            <person name="Mandel J.R."/>
            <person name="Marage G."/>
            <person name="Marchand G."/>
            <person name="Marquand E."/>
            <person name="Bret-Mestries E."/>
            <person name="Morien E."/>
            <person name="Nambeesan S."/>
            <person name="Nguyen T."/>
            <person name="Pegot-Espagnet P."/>
            <person name="Pouilly N."/>
            <person name="Raftis F."/>
            <person name="Sallet E."/>
            <person name="Schiex T."/>
            <person name="Thomas J."/>
            <person name="Vandecasteele C."/>
            <person name="Vares D."/>
            <person name="Vear F."/>
            <person name="Vautrin S."/>
            <person name="Crespi M."/>
            <person name="Mangin B."/>
            <person name="Burke J.M."/>
            <person name="Salse J."/>
            <person name="Munos S."/>
            <person name="Vincourt P."/>
            <person name="Rieseberg L.H."/>
            <person name="Langlade N.B."/>
        </authorList>
    </citation>
    <scope>NUCLEOTIDE SEQUENCE [LARGE SCALE GENOMIC DNA]</scope>
    <source>
        <strain evidence="5">cv. SF193</strain>
        <tissue evidence="3">Leaves</tissue>
    </source>
</reference>
<dbReference type="NCBIfam" id="TIGR00756">
    <property type="entry name" value="PPR"/>
    <property type="match status" value="1"/>
</dbReference>
<dbReference type="EMBL" id="CM007894">
    <property type="protein sequence ID" value="OTG25391.1"/>
    <property type="molecule type" value="Genomic_DNA"/>
</dbReference>
<gene>
    <name evidence="4" type="ORF">HannXRQ_Chr05g0147141</name>
    <name evidence="3" type="ORF">HanXRQr2_Chr05g0215781</name>
</gene>
<evidence type="ECO:0000313" key="3">
    <source>
        <dbReference type="EMBL" id="KAF5805978.1"/>
    </source>
</evidence>
<dbReference type="InterPro" id="IPR011990">
    <property type="entry name" value="TPR-like_helical_dom_sf"/>
</dbReference>
<evidence type="ECO:0000313" key="5">
    <source>
        <dbReference type="Proteomes" id="UP000215914"/>
    </source>
</evidence>